<dbReference type="CAZy" id="GT2">
    <property type="family name" value="Glycosyltransferase Family 2"/>
</dbReference>
<dbReference type="Gene3D" id="3.90.550.10">
    <property type="entry name" value="Spore Coat Polysaccharide Biosynthesis Protein SpsA, Chain A"/>
    <property type="match status" value="1"/>
</dbReference>
<feature type="domain" description="Glycosyltransferase 2-like" evidence="1">
    <location>
        <begin position="7"/>
        <end position="163"/>
    </location>
</feature>
<accession>D5BIJ3</accession>
<sequence>MDKTIAIIIPTFNRAHLITETIKSFKDQTYKDWEIFIIDDHSTDNTKAVVEEIKDDRIKYFLRSKDYKKGPAGSRNYGISLSNAEFVLIFDDDDIAHPQLLEFSLHYLKSEPTVNFCRYKRGIFYKENKPTPAKLKLSETKKSYFNYAQIPLMLDNTIPFNTCAILWKKECMKNQMFNEDLFYSDEWEFYYRVLKNNCSKGILIDQTLFWARKHEVSSTNNFDKGNKLYLNSTKKALKLVLEDLPSDFKTAALFKFYLRESIRLKDEKLLHILLKAFNLPPIKRLKYNLGFKLYPVLQPFFKLKSKLM</sequence>
<reference evidence="2 3" key="1">
    <citation type="journal article" date="2010" name="BMC Genomics">
        <title>The complete genome of Zunongwangia profunda SM-A87 reveals its adaptation to the deep-sea environment and ecological role in sedimentary organic nitrogen degradation.</title>
        <authorList>
            <person name="Qin Q.L."/>
            <person name="Zhang X.Y."/>
            <person name="Wang X.M."/>
            <person name="Liu G.M."/>
            <person name="Chen X.L."/>
            <person name="Xie B.B."/>
            <person name="Dang H.Y."/>
            <person name="Zhou B.C."/>
            <person name="Yu J."/>
            <person name="Zhang Y.Z."/>
        </authorList>
    </citation>
    <scope>NUCLEOTIDE SEQUENCE [LARGE SCALE GENOMIC DNA]</scope>
    <source>
        <strain evidence="3">DSM 18752 / CCTCC AB 206139 / SM-A87</strain>
    </source>
</reference>
<dbReference type="PANTHER" id="PTHR43685">
    <property type="entry name" value="GLYCOSYLTRANSFERASE"/>
    <property type="match status" value="1"/>
</dbReference>
<dbReference type="InterPro" id="IPR029044">
    <property type="entry name" value="Nucleotide-diphossugar_trans"/>
</dbReference>
<dbReference type="eggNOG" id="COG0463">
    <property type="taxonomic scope" value="Bacteria"/>
</dbReference>
<dbReference type="STRING" id="655815.ZPR_1100"/>
<dbReference type="InterPro" id="IPR001173">
    <property type="entry name" value="Glyco_trans_2-like"/>
</dbReference>
<dbReference type="InterPro" id="IPR050834">
    <property type="entry name" value="Glycosyltransf_2"/>
</dbReference>
<dbReference type="RefSeq" id="WP_013070597.1">
    <property type="nucleotide sequence ID" value="NC_014041.1"/>
</dbReference>
<dbReference type="KEGG" id="zpr:ZPR_1100"/>
<name>D5BIJ3_ZUNPS</name>
<organism evidence="2 3">
    <name type="scientific">Zunongwangia profunda (strain DSM 18752 / CCTCC AB 206139 / SM-A87)</name>
    <name type="common">Wangia profunda</name>
    <dbReference type="NCBI Taxonomy" id="655815"/>
    <lineage>
        <taxon>Bacteria</taxon>
        <taxon>Pseudomonadati</taxon>
        <taxon>Bacteroidota</taxon>
        <taxon>Flavobacteriia</taxon>
        <taxon>Flavobacteriales</taxon>
        <taxon>Flavobacteriaceae</taxon>
        <taxon>Zunongwangia</taxon>
    </lineage>
</organism>
<dbReference type="EMBL" id="CP001650">
    <property type="protein sequence ID" value="ADF51445.1"/>
    <property type="molecule type" value="Genomic_DNA"/>
</dbReference>
<keyword evidence="3" id="KW-1185">Reference proteome</keyword>
<proteinExistence type="predicted"/>
<dbReference type="CDD" id="cd00761">
    <property type="entry name" value="Glyco_tranf_GTA_type"/>
    <property type="match status" value="1"/>
</dbReference>
<dbReference type="AlphaFoldDB" id="D5BIJ3"/>
<gene>
    <name evidence="2" type="ordered locus">ZPR_1100</name>
</gene>
<dbReference type="Proteomes" id="UP000001654">
    <property type="component" value="Chromosome"/>
</dbReference>
<dbReference type="SUPFAM" id="SSF53448">
    <property type="entry name" value="Nucleotide-diphospho-sugar transferases"/>
    <property type="match status" value="1"/>
</dbReference>
<protein>
    <submittedName>
        <fullName evidence="2">Glycosyltransferase</fullName>
    </submittedName>
</protein>
<evidence type="ECO:0000259" key="1">
    <source>
        <dbReference type="Pfam" id="PF00535"/>
    </source>
</evidence>
<evidence type="ECO:0000313" key="3">
    <source>
        <dbReference type="Proteomes" id="UP000001654"/>
    </source>
</evidence>
<dbReference type="HOGENOM" id="CLU_025996_0_5_10"/>
<dbReference type="Pfam" id="PF00535">
    <property type="entry name" value="Glycos_transf_2"/>
    <property type="match status" value="1"/>
</dbReference>
<dbReference type="OrthoDB" id="597270at2"/>
<evidence type="ECO:0000313" key="2">
    <source>
        <dbReference type="EMBL" id="ADF51445.1"/>
    </source>
</evidence>
<dbReference type="GO" id="GO:0016740">
    <property type="term" value="F:transferase activity"/>
    <property type="evidence" value="ECO:0007669"/>
    <property type="project" value="UniProtKB-KW"/>
</dbReference>
<dbReference type="PANTHER" id="PTHR43685:SF2">
    <property type="entry name" value="GLYCOSYLTRANSFERASE 2-LIKE DOMAIN-CONTAINING PROTEIN"/>
    <property type="match status" value="1"/>
</dbReference>